<name>A0A1L7CD42_9CORY</name>
<reference evidence="9 10" key="1">
    <citation type="submission" date="2014-08" db="EMBL/GenBank/DDBJ databases">
        <title>Complete genome sequence of Corynebacterium aquilae S-613T(T) (=DSM 44791(T)), isolated from the choana of a healthy golden eagle.</title>
        <authorList>
            <person name="Ruckert C."/>
            <person name="Albersmeier A."/>
            <person name="Winkler A."/>
            <person name="Kalinowski J."/>
        </authorList>
    </citation>
    <scope>NUCLEOTIDE SEQUENCE [LARGE SCALE GENOMIC DNA]</scope>
    <source>
        <strain evidence="9 10">S-613</strain>
    </source>
</reference>
<evidence type="ECO:0000256" key="5">
    <source>
        <dbReference type="ARBA" id="ARBA00022989"/>
    </source>
</evidence>
<dbReference type="KEGG" id="caqu:CAQU_00120"/>
<dbReference type="Gene3D" id="1.20.1540.10">
    <property type="entry name" value="Rhomboid-like"/>
    <property type="match status" value="1"/>
</dbReference>
<dbReference type="EMBL" id="CP009245">
    <property type="protein sequence ID" value="APT83758.1"/>
    <property type="molecule type" value="Genomic_DNA"/>
</dbReference>
<feature type="domain" description="Peptidase S54 rhomboid" evidence="8">
    <location>
        <begin position="71"/>
        <end position="193"/>
    </location>
</feature>
<feature type="transmembrane region" description="Helical" evidence="7">
    <location>
        <begin position="67"/>
        <end position="90"/>
    </location>
</feature>
<dbReference type="OrthoDB" id="9807874at2"/>
<protein>
    <recommendedName>
        <fullName evidence="8">Peptidase S54 rhomboid domain-containing protein</fullName>
    </recommendedName>
</protein>
<evidence type="ECO:0000256" key="4">
    <source>
        <dbReference type="ARBA" id="ARBA00022801"/>
    </source>
</evidence>
<dbReference type="RefSeq" id="WP_075724167.1">
    <property type="nucleotide sequence ID" value="NZ_CP009245.1"/>
</dbReference>
<evidence type="ECO:0000256" key="7">
    <source>
        <dbReference type="SAM" id="Phobius"/>
    </source>
</evidence>
<dbReference type="AlphaFoldDB" id="A0A1L7CD42"/>
<dbReference type="STRING" id="1431546.CAQU_00120"/>
<feature type="transmembrane region" description="Helical" evidence="7">
    <location>
        <begin position="12"/>
        <end position="33"/>
    </location>
</feature>
<dbReference type="Proteomes" id="UP000185478">
    <property type="component" value="Chromosome"/>
</dbReference>
<dbReference type="InterPro" id="IPR050925">
    <property type="entry name" value="Rhomboid_protease_S54"/>
</dbReference>
<comment type="subcellular location">
    <subcellularLocation>
        <location evidence="1">Membrane</location>
        <topology evidence="1">Multi-pass membrane protein</topology>
    </subcellularLocation>
</comment>
<evidence type="ECO:0000256" key="2">
    <source>
        <dbReference type="ARBA" id="ARBA00009045"/>
    </source>
</evidence>
<feature type="transmembrane region" description="Helical" evidence="7">
    <location>
        <begin position="174"/>
        <end position="192"/>
    </location>
</feature>
<proteinExistence type="inferred from homology"/>
<evidence type="ECO:0000256" key="1">
    <source>
        <dbReference type="ARBA" id="ARBA00004141"/>
    </source>
</evidence>
<keyword evidence="3 7" id="KW-0812">Transmembrane</keyword>
<comment type="similarity">
    <text evidence="2">Belongs to the peptidase S54 family.</text>
</comment>
<feature type="transmembrane region" description="Helical" evidence="7">
    <location>
        <begin position="102"/>
        <end position="120"/>
    </location>
</feature>
<evidence type="ECO:0000313" key="10">
    <source>
        <dbReference type="Proteomes" id="UP000185478"/>
    </source>
</evidence>
<keyword evidence="6 7" id="KW-0472">Membrane</keyword>
<gene>
    <name evidence="9" type="ORF">CAQU_00120</name>
</gene>
<feature type="transmembrane region" description="Helical" evidence="7">
    <location>
        <begin position="126"/>
        <end position="144"/>
    </location>
</feature>
<dbReference type="GO" id="GO:0004252">
    <property type="term" value="F:serine-type endopeptidase activity"/>
    <property type="evidence" value="ECO:0007669"/>
    <property type="project" value="InterPro"/>
</dbReference>
<evidence type="ECO:0000313" key="9">
    <source>
        <dbReference type="EMBL" id="APT83758.1"/>
    </source>
</evidence>
<dbReference type="SUPFAM" id="SSF144091">
    <property type="entry name" value="Rhomboid-like"/>
    <property type="match status" value="1"/>
</dbReference>
<evidence type="ECO:0000256" key="3">
    <source>
        <dbReference type="ARBA" id="ARBA00022692"/>
    </source>
</evidence>
<feature type="transmembrane region" description="Helical" evidence="7">
    <location>
        <begin position="204"/>
        <end position="228"/>
    </location>
</feature>
<dbReference type="InterPro" id="IPR035952">
    <property type="entry name" value="Rhomboid-like_sf"/>
</dbReference>
<dbReference type="GO" id="GO:0016020">
    <property type="term" value="C:membrane"/>
    <property type="evidence" value="ECO:0007669"/>
    <property type="project" value="UniProtKB-SubCell"/>
</dbReference>
<dbReference type="InterPro" id="IPR022764">
    <property type="entry name" value="Peptidase_S54_rhomboid_dom"/>
</dbReference>
<accession>A0A1L7CD42</accession>
<feature type="transmembrane region" description="Helical" evidence="7">
    <location>
        <begin position="151"/>
        <end position="168"/>
    </location>
</feature>
<keyword evidence="5 7" id="KW-1133">Transmembrane helix</keyword>
<evidence type="ECO:0000256" key="6">
    <source>
        <dbReference type="ARBA" id="ARBA00023136"/>
    </source>
</evidence>
<dbReference type="Pfam" id="PF01694">
    <property type="entry name" value="Rhomboid"/>
    <property type="match status" value="1"/>
</dbReference>
<dbReference type="PANTHER" id="PTHR43731">
    <property type="entry name" value="RHOMBOID PROTEASE"/>
    <property type="match status" value="1"/>
</dbReference>
<keyword evidence="10" id="KW-1185">Reference proteome</keyword>
<sequence length="232" mass="24792">MTTKETLKRYYHYTPATFSLVAFMVALYVITAVDAMSLNNNMDSWIGVHWGTYPRVMGELPFGPLRGLGGIVLHSGITHLLFNCFMLYLLGQDLERALSSRMMYELFFVGGLGASAFIVFLAPDAFTVGASGAIFALMVVLLALRYRMGGDYRGVLTLIAINVVWTFIGSGVSIWGHLGGLVTGAVLSLVLMKAKNARAAEIGFLGVGVVAVVAIVVGSMAQTAQLGIAGWG</sequence>
<organism evidence="9 10">
    <name type="scientific">Corynebacterium aquilae DSM 44791</name>
    <dbReference type="NCBI Taxonomy" id="1431546"/>
    <lineage>
        <taxon>Bacteria</taxon>
        <taxon>Bacillati</taxon>
        <taxon>Actinomycetota</taxon>
        <taxon>Actinomycetes</taxon>
        <taxon>Mycobacteriales</taxon>
        <taxon>Corynebacteriaceae</taxon>
        <taxon>Corynebacterium</taxon>
    </lineage>
</organism>
<keyword evidence="4" id="KW-0378">Hydrolase</keyword>
<dbReference type="PANTHER" id="PTHR43731:SF14">
    <property type="entry name" value="PRESENILIN-ASSOCIATED RHOMBOID-LIKE PROTEIN, MITOCHONDRIAL"/>
    <property type="match status" value="1"/>
</dbReference>
<evidence type="ECO:0000259" key="8">
    <source>
        <dbReference type="Pfam" id="PF01694"/>
    </source>
</evidence>